<dbReference type="Proteomes" id="UP000789759">
    <property type="component" value="Unassembled WGS sequence"/>
</dbReference>
<evidence type="ECO:0000256" key="1">
    <source>
        <dbReference type="SAM" id="MobiDB-lite"/>
    </source>
</evidence>
<feature type="compositionally biased region" description="Polar residues" evidence="1">
    <location>
        <begin position="412"/>
        <end position="431"/>
    </location>
</feature>
<feature type="region of interest" description="Disordered" evidence="1">
    <location>
        <begin position="714"/>
        <end position="742"/>
    </location>
</feature>
<feature type="compositionally biased region" description="Low complexity" evidence="1">
    <location>
        <begin position="447"/>
        <end position="460"/>
    </location>
</feature>
<protein>
    <submittedName>
        <fullName evidence="2">8692_t:CDS:1</fullName>
    </submittedName>
</protein>
<accession>A0A9N9B7D8</accession>
<feature type="compositionally biased region" description="Basic and acidic residues" evidence="1">
    <location>
        <begin position="719"/>
        <end position="733"/>
    </location>
</feature>
<dbReference type="OrthoDB" id="2409118at2759"/>
<reference evidence="2" key="1">
    <citation type="submission" date="2021-06" db="EMBL/GenBank/DDBJ databases">
        <authorList>
            <person name="Kallberg Y."/>
            <person name="Tangrot J."/>
            <person name="Rosling A."/>
        </authorList>
    </citation>
    <scope>NUCLEOTIDE SEQUENCE</scope>
    <source>
        <strain evidence="2">FL966</strain>
    </source>
</reference>
<organism evidence="2 3">
    <name type="scientific">Cetraspora pellucida</name>
    <dbReference type="NCBI Taxonomy" id="1433469"/>
    <lineage>
        <taxon>Eukaryota</taxon>
        <taxon>Fungi</taxon>
        <taxon>Fungi incertae sedis</taxon>
        <taxon>Mucoromycota</taxon>
        <taxon>Glomeromycotina</taxon>
        <taxon>Glomeromycetes</taxon>
        <taxon>Diversisporales</taxon>
        <taxon>Gigasporaceae</taxon>
        <taxon>Cetraspora</taxon>
    </lineage>
</organism>
<dbReference type="AlphaFoldDB" id="A0A9N9B7D8"/>
<name>A0A9N9B7D8_9GLOM</name>
<keyword evidence="3" id="KW-1185">Reference proteome</keyword>
<comment type="caution">
    <text evidence="2">The sequence shown here is derived from an EMBL/GenBank/DDBJ whole genome shotgun (WGS) entry which is preliminary data.</text>
</comment>
<proteinExistence type="predicted"/>
<feature type="region of interest" description="Disordered" evidence="1">
    <location>
        <begin position="378"/>
        <end position="468"/>
    </location>
</feature>
<dbReference type="EMBL" id="CAJVQA010002646">
    <property type="protein sequence ID" value="CAG8553775.1"/>
    <property type="molecule type" value="Genomic_DNA"/>
</dbReference>
<evidence type="ECO:0000313" key="3">
    <source>
        <dbReference type="Proteomes" id="UP000789759"/>
    </source>
</evidence>
<sequence length="742" mass="87856">MKHGYNLYIAKLKDDQLFSLMLGEFPVNFADGSGFVIEPPHSLFNNYTTQEFSAIRSNAIKINNEAQLSTLLRFHVEQHKLKRLEFYEAIKNEYGDAEKKIKPRHNELKLLKLYHQLIKVSQYRQYERLKKVHAFILGKVEATQSSSPVTSINDNPFCMRSINEKGNLQNSTDELIPEITDDQNNDATMSNTLIKNNNDSIQSDILPKQFVAFKVNQKKFTAKKDILSMECFSGKQTAQSSPLSNSLQSNQLEVKDKIDPKDDPSPSPDKCRSPNYDDHKYIPSSSYSASWESRSKYSYSYIPRSKAIMERNSDYSIHNFRRSIKPRPYRKLRPYDNRHHRTFPPFHSEIKNFNPSYSQNRVWKNDYTSSKFSDRYSRDKDFTSTADSSSQHDDRFSSSSFIHNSPEHDSTLFESSHQTANNPNLTSIPKSRSTDSESMDLSNSQRDTTPTDVPTSSTLTNHSTVSNNNFDKKQFPLDMFSCIPSEVESLLDDKMSLNDDNRDNGLNTIHKDSMENKFTKYMHYDDNQYNHGYKQRNYNIDFNDYRKYKYDTKPIDDYRLHKPGNFIYTRRHGYFPRDKYKNMGNRFYDEHNRRFDNKDHPIHHYENYQRDVEYQRSPRYHQRNMEYLRDDKHLRNDNYMNFSNSEKRINIQHGYPSSRNDRHDSHHMASDIKGNFEINRYHSQTYRVHNPSNKYFHNPKPYYNYNYRGYQNPRMKYKPYNDHSSFKRRDDYGSGRGSVITP</sequence>
<evidence type="ECO:0000313" key="2">
    <source>
        <dbReference type="EMBL" id="CAG8553775.1"/>
    </source>
</evidence>
<feature type="region of interest" description="Disordered" evidence="1">
    <location>
        <begin position="256"/>
        <end position="279"/>
    </location>
</feature>
<gene>
    <name evidence="2" type="ORF">CPELLU_LOCUS4876</name>
</gene>